<dbReference type="AlphaFoldDB" id="A0A9Q2NRP7"/>
<dbReference type="PANTHER" id="PTHR43130:SF3">
    <property type="entry name" value="HTH-TYPE TRANSCRIPTIONAL REGULATOR RV1931C"/>
    <property type="match status" value="1"/>
</dbReference>
<protein>
    <submittedName>
        <fullName evidence="4">GlxA family transcriptional regulator</fullName>
    </submittedName>
</protein>
<dbReference type="Pfam" id="PF01965">
    <property type="entry name" value="DJ-1_PfpI"/>
    <property type="match status" value="1"/>
</dbReference>
<dbReference type="Pfam" id="PF12833">
    <property type="entry name" value="HTH_18"/>
    <property type="match status" value="1"/>
</dbReference>
<dbReference type="SUPFAM" id="SSF46689">
    <property type="entry name" value="Homeodomain-like"/>
    <property type="match status" value="2"/>
</dbReference>
<dbReference type="InterPro" id="IPR009057">
    <property type="entry name" value="Homeodomain-like_sf"/>
</dbReference>
<dbReference type="InterPro" id="IPR002818">
    <property type="entry name" value="DJ-1/PfpI"/>
</dbReference>
<reference evidence="4" key="1">
    <citation type="submission" date="2021-01" db="EMBL/GenBank/DDBJ databases">
        <title>Diatom-associated Roseobacters Show Island Model of Population Structure.</title>
        <authorList>
            <person name="Qu L."/>
            <person name="Feng X."/>
            <person name="Chen Y."/>
            <person name="Li L."/>
            <person name="Wang X."/>
            <person name="Hu Z."/>
            <person name="Wang H."/>
            <person name="Luo H."/>
        </authorList>
    </citation>
    <scope>NUCLEOTIDE SEQUENCE</scope>
    <source>
        <strain evidence="4">SM26-45</strain>
    </source>
</reference>
<dbReference type="SMART" id="SM00342">
    <property type="entry name" value="HTH_ARAC"/>
    <property type="match status" value="1"/>
</dbReference>
<sequence length="321" mass="35349">MAPKKIGFLLTPGFALMSVTSAIEPLRAANLLSGRILYELAFVSLAGGWMRSSVLGAFETQSLDESPDRFDILFVVAGGDPLRFDDPRTLSWLRRLDRRGVPLGGISGGAAVLSKAGVMGDRRFTVHWAHLDAMRESYPEALIERRLFVIDRDRYTCAGGMAPLDMMHGLITSDHGAALARAVSDWFIHTGVRQAEAAQQLSPELQYELHHPALVALVNLVNSHIADPLTLEDLAMLCGVSVRHLDRLCKAHLGKSPMRFTRELRLSKAAELLRQSSLSIEAVAEATGFTNRSHFSRQFHGQFDVGPAGWRAAKRSPMVRQ</sequence>
<comment type="caution">
    <text evidence="4">The sequence shown here is derived from an EMBL/GenBank/DDBJ whole genome shotgun (WGS) entry which is preliminary data.</text>
</comment>
<dbReference type="PANTHER" id="PTHR43130">
    <property type="entry name" value="ARAC-FAMILY TRANSCRIPTIONAL REGULATOR"/>
    <property type="match status" value="1"/>
</dbReference>
<dbReference type="CDD" id="cd03136">
    <property type="entry name" value="GATase1_AraC_ArgR_like"/>
    <property type="match status" value="1"/>
</dbReference>
<gene>
    <name evidence="4" type="ORF">JQX14_20780</name>
</gene>
<dbReference type="InterPro" id="IPR029062">
    <property type="entry name" value="Class_I_gatase-like"/>
</dbReference>
<keyword evidence="2" id="KW-0804">Transcription</keyword>
<evidence type="ECO:0000259" key="3">
    <source>
        <dbReference type="PROSITE" id="PS01124"/>
    </source>
</evidence>
<dbReference type="GO" id="GO:0043565">
    <property type="term" value="F:sequence-specific DNA binding"/>
    <property type="evidence" value="ECO:0007669"/>
    <property type="project" value="InterPro"/>
</dbReference>
<accession>A0A9Q2NRP7</accession>
<dbReference type="GO" id="GO:0003700">
    <property type="term" value="F:DNA-binding transcription factor activity"/>
    <property type="evidence" value="ECO:0007669"/>
    <property type="project" value="InterPro"/>
</dbReference>
<keyword evidence="1" id="KW-0805">Transcription regulation</keyword>
<dbReference type="PROSITE" id="PS01124">
    <property type="entry name" value="HTH_ARAC_FAMILY_2"/>
    <property type="match status" value="1"/>
</dbReference>
<organism evidence="4 5">
    <name type="scientific">Pseudosulfitobacter pseudonitzschiae</name>
    <dbReference type="NCBI Taxonomy" id="1402135"/>
    <lineage>
        <taxon>Bacteria</taxon>
        <taxon>Pseudomonadati</taxon>
        <taxon>Pseudomonadota</taxon>
        <taxon>Alphaproteobacteria</taxon>
        <taxon>Rhodobacterales</taxon>
        <taxon>Roseobacteraceae</taxon>
        <taxon>Pseudosulfitobacter</taxon>
    </lineage>
</organism>
<proteinExistence type="predicted"/>
<evidence type="ECO:0000256" key="2">
    <source>
        <dbReference type="ARBA" id="ARBA00023163"/>
    </source>
</evidence>
<name>A0A9Q2NRP7_9RHOB</name>
<dbReference type="SUPFAM" id="SSF52317">
    <property type="entry name" value="Class I glutamine amidotransferase-like"/>
    <property type="match status" value="1"/>
</dbReference>
<dbReference type="Gene3D" id="3.40.50.880">
    <property type="match status" value="1"/>
</dbReference>
<feature type="domain" description="HTH araC/xylS-type" evidence="3">
    <location>
        <begin position="215"/>
        <end position="313"/>
    </location>
</feature>
<evidence type="ECO:0000313" key="4">
    <source>
        <dbReference type="EMBL" id="MBM2356990.1"/>
    </source>
</evidence>
<evidence type="ECO:0000256" key="1">
    <source>
        <dbReference type="ARBA" id="ARBA00023015"/>
    </source>
</evidence>
<dbReference type="InterPro" id="IPR018060">
    <property type="entry name" value="HTH_AraC"/>
</dbReference>
<evidence type="ECO:0000313" key="5">
    <source>
        <dbReference type="Proteomes" id="UP000809337"/>
    </source>
</evidence>
<dbReference type="Proteomes" id="UP000809337">
    <property type="component" value="Unassembled WGS sequence"/>
</dbReference>
<dbReference type="EMBL" id="JAFBWN010000024">
    <property type="protein sequence ID" value="MBM2356990.1"/>
    <property type="molecule type" value="Genomic_DNA"/>
</dbReference>
<dbReference type="InterPro" id="IPR052158">
    <property type="entry name" value="INH-QAR"/>
</dbReference>
<dbReference type="Gene3D" id="1.10.10.60">
    <property type="entry name" value="Homeodomain-like"/>
    <property type="match status" value="1"/>
</dbReference>